<reference evidence="2 3" key="1">
    <citation type="journal article" date="2020" name="Nat. Commun.">
        <title>Donkey genomes provide new insights into domestication and selection for coat color.</title>
        <authorList>
            <person name="Wang"/>
            <person name="C."/>
            <person name="Li"/>
            <person name="H."/>
            <person name="Guo"/>
            <person name="Y."/>
            <person name="Huang"/>
            <person name="J."/>
            <person name="Sun"/>
            <person name="Y."/>
            <person name="Min"/>
            <person name="J."/>
            <person name="Wang"/>
            <person name="J."/>
            <person name="Fang"/>
            <person name="X."/>
            <person name="Zhao"/>
            <person name="Z."/>
            <person name="Wang"/>
            <person name="S."/>
            <person name="Zhang"/>
            <person name="Y."/>
            <person name="Liu"/>
            <person name="Q."/>
            <person name="Jiang"/>
            <person name="Q."/>
            <person name="Wang"/>
            <person name="X."/>
            <person name="Guo"/>
            <person name="Y."/>
            <person name="Yang"/>
            <person name="C."/>
            <person name="Wang"/>
            <person name="Y."/>
            <person name="Tian"/>
            <person name="F."/>
            <person name="Zhuang"/>
            <person name="G."/>
            <person name="Fan"/>
            <person name="Y."/>
            <person name="Gao"/>
            <person name="Q."/>
            <person name="Li"/>
            <person name="Y."/>
            <person name="Ju"/>
            <person name="Z."/>
            <person name="Li"/>
            <person name="J."/>
            <person name="Li"/>
            <person name="R."/>
            <person name="Hou"/>
            <person name="M."/>
            <person name="Yang"/>
            <person name="G."/>
            <person name="Liu"/>
            <person name="G."/>
            <person name="Liu"/>
            <person name="W."/>
            <person name="Guo"/>
            <person name="J."/>
            <person name="Pan"/>
            <person name="S."/>
            <person name="Fan"/>
            <person name="G."/>
            <person name="Zhang"/>
            <person name="W."/>
            <person name="Zhang"/>
            <person name="R."/>
            <person name="Yu"/>
            <person name="J."/>
            <person name="Zhang"/>
            <person name="X."/>
            <person name="Yin"/>
            <person name="Q."/>
            <person name="Ji"/>
            <person name="C."/>
            <person name="Jin"/>
            <person name="Y."/>
            <person name="Yue"/>
            <person name="G."/>
            <person name="Liu"/>
            <person name="M."/>
            <person name="Xu"/>
            <person name="J."/>
            <person name="Liu"/>
            <person name="S."/>
            <person name="Jordana"/>
            <person name="J."/>
            <person name="Noce"/>
            <person name="A."/>
            <person name="Amills"/>
            <person name="M."/>
            <person name="Wu"/>
            <person name="D.D."/>
            <person name="Li"/>
            <person name="S."/>
            <person name="Zhou"/>
            <person name="X. and Zhong"/>
            <person name="J."/>
        </authorList>
    </citation>
    <scope>NUCLEOTIDE SEQUENCE [LARGE SCALE GENOMIC DNA]</scope>
</reference>
<accession>A0A8C4LQK6</accession>
<feature type="region of interest" description="Disordered" evidence="1">
    <location>
        <begin position="85"/>
        <end position="106"/>
    </location>
</feature>
<feature type="compositionally biased region" description="Low complexity" evidence="1">
    <location>
        <begin position="8"/>
        <end position="20"/>
    </location>
</feature>
<evidence type="ECO:0000256" key="1">
    <source>
        <dbReference type="SAM" id="MobiDB-lite"/>
    </source>
</evidence>
<keyword evidence="3" id="KW-1185">Reference proteome</keyword>
<organism evidence="2 3">
    <name type="scientific">Equus asinus</name>
    <name type="common">Donkey</name>
    <name type="synonym">Equus africanus asinus</name>
    <dbReference type="NCBI Taxonomy" id="9793"/>
    <lineage>
        <taxon>Eukaryota</taxon>
        <taxon>Metazoa</taxon>
        <taxon>Chordata</taxon>
        <taxon>Craniata</taxon>
        <taxon>Vertebrata</taxon>
        <taxon>Euteleostomi</taxon>
        <taxon>Mammalia</taxon>
        <taxon>Eutheria</taxon>
        <taxon>Laurasiatheria</taxon>
        <taxon>Perissodactyla</taxon>
        <taxon>Equidae</taxon>
        <taxon>Equus</taxon>
    </lineage>
</organism>
<sequence length="182" mass="19778">MRHRTAWKSSKPSSQSGSPSHCHRLGTHWPLLHTKSDSAHVFFTTKFFSSLPSAQSSSPSHFHKSVIQRPFVHWNWEGARRHSPAPVAPISRGAQHSASSSQSAQRADVPMVPAWMVPPPPPPPLAPHNKLTGARGGRWLARAPPSPPIPGVCPNFLIQGTCRRSSCALPTVITVPSGSRHQ</sequence>
<reference evidence="2" key="2">
    <citation type="submission" date="2025-08" db="UniProtKB">
        <authorList>
            <consortium name="Ensembl"/>
        </authorList>
    </citation>
    <scope>IDENTIFICATION</scope>
</reference>
<protein>
    <submittedName>
        <fullName evidence="2">Uncharacterized protein</fullName>
    </submittedName>
</protein>
<dbReference type="Ensembl" id="ENSEAST00005016087.2">
    <property type="protein sequence ID" value="ENSEASP00005014793.2"/>
    <property type="gene ID" value="ENSEASG00005010323.2"/>
</dbReference>
<name>A0A8C4LQK6_EQUAS</name>
<reference evidence="2" key="3">
    <citation type="submission" date="2025-09" db="UniProtKB">
        <authorList>
            <consortium name="Ensembl"/>
        </authorList>
    </citation>
    <scope>IDENTIFICATION</scope>
</reference>
<feature type="region of interest" description="Disordered" evidence="1">
    <location>
        <begin position="1"/>
        <end position="22"/>
    </location>
</feature>
<evidence type="ECO:0000313" key="3">
    <source>
        <dbReference type="Proteomes" id="UP000694387"/>
    </source>
</evidence>
<feature type="compositionally biased region" description="Low complexity" evidence="1">
    <location>
        <begin position="94"/>
        <end position="106"/>
    </location>
</feature>
<proteinExistence type="predicted"/>
<evidence type="ECO:0000313" key="2">
    <source>
        <dbReference type="Ensembl" id="ENSEASP00005014793.2"/>
    </source>
</evidence>
<dbReference type="Proteomes" id="UP000694387">
    <property type="component" value="Chromosome 23"/>
</dbReference>
<dbReference type="AlphaFoldDB" id="A0A8C4LQK6"/>
<dbReference type="GeneTree" id="ENSGT00520000061590"/>